<evidence type="ECO:0000259" key="3">
    <source>
        <dbReference type="Pfam" id="PF00501"/>
    </source>
</evidence>
<protein>
    <submittedName>
        <fullName evidence="5">Acyl-CoA synthetase (AMP-forming)/AMP-acid ligase II</fullName>
    </submittedName>
</protein>
<dbReference type="Pfam" id="PF00501">
    <property type="entry name" value="AMP-binding"/>
    <property type="match status" value="1"/>
</dbReference>
<evidence type="ECO:0000313" key="5">
    <source>
        <dbReference type="EMBL" id="SFO64592.1"/>
    </source>
</evidence>
<dbReference type="GO" id="GO:0016405">
    <property type="term" value="F:CoA-ligase activity"/>
    <property type="evidence" value="ECO:0007669"/>
    <property type="project" value="TreeGrafter"/>
</dbReference>
<evidence type="ECO:0000259" key="4">
    <source>
        <dbReference type="Pfam" id="PF13193"/>
    </source>
</evidence>
<dbReference type="Gene3D" id="3.40.50.12780">
    <property type="entry name" value="N-terminal domain of ligase-like"/>
    <property type="match status" value="1"/>
</dbReference>
<keyword evidence="2 5" id="KW-0436">Ligase</keyword>
<dbReference type="InterPro" id="IPR020845">
    <property type="entry name" value="AMP-binding_CS"/>
</dbReference>
<reference evidence="5 6" key="1">
    <citation type="submission" date="2016-10" db="EMBL/GenBank/DDBJ databases">
        <authorList>
            <person name="de Groot N.N."/>
        </authorList>
    </citation>
    <scope>NUCLEOTIDE SEQUENCE [LARGE SCALE GENOMIC DNA]</scope>
    <source>
        <strain evidence="5 6">DSM 44637</strain>
    </source>
</reference>
<dbReference type="Pfam" id="PF13193">
    <property type="entry name" value="AMP-binding_C"/>
    <property type="match status" value="1"/>
</dbReference>
<dbReference type="EMBL" id="FOWC01000002">
    <property type="protein sequence ID" value="SFO64592.1"/>
    <property type="molecule type" value="Genomic_DNA"/>
</dbReference>
<comment type="similarity">
    <text evidence="1">Belongs to the ATP-dependent AMP-binding enzyme family.</text>
</comment>
<evidence type="ECO:0000256" key="1">
    <source>
        <dbReference type="ARBA" id="ARBA00006432"/>
    </source>
</evidence>
<organism evidence="5 6">
    <name type="scientific">Amycolatopsis rubida</name>
    <dbReference type="NCBI Taxonomy" id="112413"/>
    <lineage>
        <taxon>Bacteria</taxon>
        <taxon>Bacillati</taxon>
        <taxon>Actinomycetota</taxon>
        <taxon>Actinomycetes</taxon>
        <taxon>Pseudonocardiales</taxon>
        <taxon>Pseudonocardiaceae</taxon>
        <taxon>Amycolatopsis</taxon>
    </lineage>
</organism>
<dbReference type="Gene3D" id="3.30.300.30">
    <property type="match status" value="1"/>
</dbReference>
<dbReference type="InterPro" id="IPR000873">
    <property type="entry name" value="AMP-dep_synth/lig_dom"/>
</dbReference>
<dbReference type="AlphaFoldDB" id="A0A1I5IVT3"/>
<dbReference type="InterPro" id="IPR042099">
    <property type="entry name" value="ANL_N_sf"/>
</dbReference>
<evidence type="ECO:0000256" key="2">
    <source>
        <dbReference type="ARBA" id="ARBA00022598"/>
    </source>
</evidence>
<accession>A0A1I5IVT3</accession>
<gene>
    <name evidence="5" type="ORF">SAMN05421854_102730</name>
</gene>
<dbReference type="CDD" id="cd04433">
    <property type="entry name" value="AFD_class_I"/>
    <property type="match status" value="1"/>
</dbReference>
<evidence type="ECO:0000313" key="6">
    <source>
        <dbReference type="Proteomes" id="UP000199137"/>
    </source>
</evidence>
<dbReference type="InterPro" id="IPR025110">
    <property type="entry name" value="AMP-bd_C"/>
</dbReference>
<dbReference type="SUPFAM" id="SSF56801">
    <property type="entry name" value="Acetyl-CoA synthetase-like"/>
    <property type="match status" value="1"/>
</dbReference>
<dbReference type="InterPro" id="IPR045851">
    <property type="entry name" value="AMP-bd_C_sf"/>
</dbReference>
<name>A0A1I5IVT3_9PSEU</name>
<sequence>MTTNLAAIAVLGQHTTTVCRVSFFLSRVLSALRDGGDTVLFHHDDTTMTYRAASELLSRLYGGLAEVRAVVAIDAANRPEVVLTQLAAQLRGLEVVLIAASASRPARAATLAATGATLLTDAELDTLAIARPSIPDNLPNSVTAIFPSGGTTGTPKLIRHSGIYDGVAHIFQPDGTKTALVTAPLTHMTGNAAVLGALCCGNTVVLHREFNAEKLLSDVERHRVTTFSLTPPRLAAVLDHPHLAATDVSSVQQLSLGAAPLAPRRLAEALKVFGPVVGQGYGLTEAPMIASISADEVLARPELLGSVGRIVPGMEARIADGEVLVRGLSMMDGYHGKPPIGDSWLRTGDLGRFDDEGYLYLEDRIDDVIVTGEHGTKVSSTAVEHALLSHPKVKAASVVPAPGPDGTLLHAVVVAEKTTADELRDQVREELGGEHFVPSTVEFRGELPLTPVGKVDKQRLKR</sequence>
<feature type="domain" description="AMP-binding enzyme C-terminal" evidence="4">
    <location>
        <begin position="383"/>
        <end position="454"/>
    </location>
</feature>
<dbReference type="Proteomes" id="UP000199137">
    <property type="component" value="Unassembled WGS sequence"/>
</dbReference>
<dbReference type="STRING" id="112413.SAMN05421854_102730"/>
<dbReference type="PANTHER" id="PTHR24096">
    <property type="entry name" value="LONG-CHAIN-FATTY-ACID--COA LIGASE"/>
    <property type="match status" value="1"/>
</dbReference>
<proteinExistence type="inferred from homology"/>
<dbReference type="PANTHER" id="PTHR24096:SF149">
    <property type="entry name" value="AMP-BINDING DOMAIN-CONTAINING PROTEIN-RELATED"/>
    <property type="match status" value="1"/>
</dbReference>
<feature type="domain" description="AMP-dependent synthetase/ligase" evidence="3">
    <location>
        <begin position="135"/>
        <end position="335"/>
    </location>
</feature>
<dbReference type="PROSITE" id="PS00455">
    <property type="entry name" value="AMP_BINDING"/>
    <property type="match status" value="1"/>
</dbReference>